<reference evidence="16 17" key="2">
    <citation type="journal article" date="2018" name="Proc. Natl. Acad. Sci. U.S.A.">
        <title>Nonmutational mechanism of inheritance in the Archaeon Sulfolobus solfataricus.</title>
        <authorList>
            <person name="Payne S."/>
            <person name="McCarthy S."/>
            <person name="Johnson T."/>
            <person name="North E."/>
            <person name="Blum P."/>
        </authorList>
    </citation>
    <scope>NUCLEOTIDE SEQUENCE [LARGE SCALE GENOMIC DNA]</scope>
    <source>
        <strain evidence="6 16">SARC-H</strain>
        <strain evidence="7 20">SARC-I</strain>
        <strain evidence="9 21">SARC-N</strain>
        <strain evidence="10 22">SARC-O</strain>
        <strain evidence="11 17">SUL120</strain>
        <strain evidence="5 18">SULG</strain>
        <strain evidence="8 19">SULM</strain>
    </source>
</reference>
<evidence type="ECO:0000313" key="15">
    <source>
        <dbReference type="Proteomes" id="UP000033106"/>
    </source>
</evidence>
<evidence type="ECO:0000313" key="20">
    <source>
        <dbReference type="Proteomes" id="UP000275843"/>
    </source>
</evidence>
<dbReference type="EMBL" id="CP033239">
    <property type="protein sequence ID" value="AZF78832.1"/>
    <property type="molecule type" value="Genomic_DNA"/>
</dbReference>
<dbReference type="Proteomes" id="UP000594632">
    <property type="component" value="Chromosome"/>
</dbReference>
<evidence type="ECO:0000313" key="10">
    <source>
        <dbReference type="EMBL" id="AZF81436.1"/>
    </source>
</evidence>
<evidence type="ECO:0000259" key="1">
    <source>
        <dbReference type="Pfam" id="PF01931"/>
    </source>
</evidence>
<evidence type="ECO:0000313" key="21">
    <source>
        <dbReference type="Proteomes" id="UP000278715"/>
    </source>
</evidence>
<evidence type="ECO:0000313" key="16">
    <source>
        <dbReference type="Proteomes" id="UP000267993"/>
    </source>
</evidence>
<dbReference type="EMBL" id="CP033237">
    <property type="protein sequence ID" value="AZF73598.1"/>
    <property type="molecule type" value="Genomic_DNA"/>
</dbReference>
<sequence length="64" mass="7143">MGAKNRACALIREINDENSAYVGLESGIANMYNTLFEETVCVILYKGKEYVSYSGVFSCSHLIR</sequence>
<evidence type="ECO:0000313" key="6">
    <source>
        <dbReference type="EMBL" id="AZF70978.1"/>
    </source>
</evidence>
<dbReference type="EMBL" id="CP033238">
    <property type="protein sequence ID" value="AZF76222.1"/>
    <property type="molecule type" value="Genomic_DNA"/>
</dbReference>
<dbReference type="Proteomes" id="UP000267993">
    <property type="component" value="Chromosome"/>
</dbReference>
<dbReference type="KEGG" id="ssol:SULB_03365"/>
<evidence type="ECO:0000313" key="3">
    <source>
        <dbReference type="EMBL" id="AYN75765.1"/>
    </source>
</evidence>
<evidence type="ECO:0000313" key="11">
    <source>
        <dbReference type="EMBL" id="AZF84013.1"/>
    </source>
</evidence>
<dbReference type="Proteomes" id="UP000033085">
    <property type="component" value="Chromosome"/>
</dbReference>
<evidence type="ECO:0000313" key="14">
    <source>
        <dbReference type="Proteomes" id="UP000033085"/>
    </source>
</evidence>
<reference evidence="12 23" key="4">
    <citation type="journal article" date="2020" name="Nat. Commun.">
        <title>The structures of two archaeal type IV pili illuminate evolutionary relationships.</title>
        <authorList>
            <person name="Wang F."/>
            <person name="Baquero D.P."/>
            <person name="Su Z."/>
            <person name="Beltran L.C."/>
            <person name="Prangishvili D."/>
            <person name="Krupovic M."/>
            <person name="Egelman E.H."/>
        </authorList>
    </citation>
    <scope>NUCLEOTIDE SEQUENCE [LARGE SCALE GENOMIC DNA]</scope>
    <source>
        <strain evidence="12 23">POZ149</strain>
    </source>
</reference>
<evidence type="ECO:0000313" key="9">
    <source>
        <dbReference type="EMBL" id="AZF78832.1"/>
    </source>
</evidence>
<dbReference type="InterPro" id="IPR029001">
    <property type="entry name" value="ITPase-like_fam"/>
</dbReference>
<dbReference type="KEGG" id="ssof:SULC_03360"/>
<organism evidence="7 20">
    <name type="scientific">Saccharolobus solfataricus</name>
    <name type="common">Sulfolobus solfataricus</name>
    <dbReference type="NCBI Taxonomy" id="2287"/>
    <lineage>
        <taxon>Archaea</taxon>
        <taxon>Thermoproteota</taxon>
        <taxon>Thermoprotei</taxon>
        <taxon>Sulfolobales</taxon>
        <taxon>Sulfolobaceae</taxon>
        <taxon>Saccharolobus</taxon>
    </lineage>
</organism>
<dbReference type="Proteomes" id="UP000273443">
    <property type="component" value="Chromosome"/>
</dbReference>
<evidence type="ECO:0000313" key="17">
    <source>
        <dbReference type="Proteomes" id="UP000269431"/>
    </source>
</evidence>
<dbReference type="Proteomes" id="UP000278715">
    <property type="component" value="Chromosome"/>
</dbReference>
<dbReference type="AlphaFoldDB" id="A0A3G8DW61"/>
<evidence type="ECO:0000313" key="2">
    <source>
        <dbReference type="EMBL" id="AYN75602.1"/>
    </source>
</evidence>
<dbReference type="EMBL" id="CP033240">
    <property type="protein sequence ID" value="AZF81436.1"/>
    <property type="molecule type" value="Genomic_DNA"/>
</dbReference>
<evidence type="ECO:0000313" key="19">
    <source>
        <dbReference type="Proteomes" id="UP000273443"/>
    </source>
</evidence>
<evidence type="ECO:0000313" key="22">
    <source>
        <dbReference type="Proteomes" id="UP000282269"/>
    </source>
</evidence>
<dbReference type="Proteomes" id="UP000282269">
    <property type="component" value="Chromosome"/>
</dbReference>
<dbReference type="KEGG" id="ssoa:SULA_03365"/>
<evidence type="ECO:0000313" key="12">
    <source>
        <dbReference type="EMBL" id="QPG51329.1"/>
    </source>
</evidence>
<dbReference type="Proteomes" id="UP000033106">
    <property type="component" value="Chromosome"/>
</dbReference>
<evidence type="ECO:0000313" key="7">
    <source>
        <dbReference type="EMBL" id="AZF73598.1"/>
    </source>
</evidence>
<dbReference type="EMBL" id="CP011057">
    <property type="protein sequence ID" value="AYP18599.1"/>
    <property type="molecule type" value="Genomic_DNA"/>
</dbReference>
<dbReference type="InterPro" id="IPR026533">
    <property type="entry name" value="NTPase/PRRC1"/>
</dbReference>
<dbReference type="EMBL" id="CP011056">
    <property type="protein sequence ID" value="AYN75765.1"/>
    <property type="molecule type" value="Genomic_DNA"/>
</dbReference>
<evidence type="ECO:0000313" key="5">
    <source>
        <dbReference type="EMBL" id="AZF68358.1"/>
    </source>
</evidence>
<dbReference type="SUPFAM" id="SSF52972">
    <property type="entry name" value="ITPase-like"/>
    <property type="match status" value="1"/>
</dbReference>
<dbReference type="EMBL" id="CP033235">
    <property type="protein sequence ID" value="AZF68358.1"/>
    <property type="molecule type" value="Genomic_DNA"/>
</dbReference>
<evidence type="ECO:0000313" key="8">
    <source>
        <dbReference type="EMBL" id="AZF76222.1"/>
    </source>
</evidence>
<gene>
    <name evidence="12" type="ORF">HFC64_14280</name>
    <name evidence="4" type="ORF">SULA_03365</name>
    <name evidence="2" type="ORF">SULB_03365</name>
    <name evidence="3" type="ORF">SULC_03360</name>
    <name evidence="5" type="ORF">SULG_08150</name>
    <name evidence="6" type="ORF">SULH_08150</name>
    <name evidence="7" type="ORF">SULI_08150</name>
    <name evidence="8" type="ORF">SULM_08150</name>
    <name evidence="9" type="ORF">SULN_08150</name>
    <name evidence="10" type="ORF">SULO_08160</name>
    <name evidence="11" type="ORF">SULZ_08075</name>
</gene>
<reference evidence="13 14" key="1">
    <citation type="journal article" date="2015" name="Genome Announc.">
        <title>Complete Genome Sequence of Sulfolobus solfataricus Strain 98/2 and Evolved Derivatives.</title>
        <authorList>
            <person name="McCarthy S."/>
            <person name="Gradnigo J."/>
            <person name="Johnson T."/>
            <person name="Payne S."/>
            <person name="Lipzen A."/>
            <person name="Martin J."/>
            <person name="Schackwitz W."/>
            <person name="Moriyama E."/>
            <person name="Blum P."/>
        </authorList>
    </citation>
    <scope>NUCLEOTIDE SEQUENCE [LARGE SCALE GENOMIC DNA]</scope>
    <source>
        <strain evidence="13">98/2 SULC</strain>
        <strain evidence="2">SARC-B</strain>
        <strain evidence="3">SARC-C</strain>
        <strain evidence="4 15">SULA</strain>
        <strain evidence="14">SULB</strain>
    </source>
</reference>
<dbReference type="Gene3D" id="3.90.950.10">
    <property type="match status" value="1"/>
</dbReference>
<dbReference type="Proteomes" id="UP000033057">
    <property type="component" value="Chromosome"/>
</dbReference>
<evidence type="ECO:0000313" key="18">
    <source>
        <dbReference type="Proteomes" id="UP000273194"/>
    </source>
</evidence>
<dbReference type="Proteomes" id="UP000273194">
    <property type="component" value="Chromosome"/>
</dbReference>
<feature type="domain" description="Non-canonical purine NTP phosphatase/PRRC1" evidence="1">
    <location>
        <begin position="2"/>
        <end position="60"/>
    </location>
</feature>
<evidence type="ECO:0000313" key="13">
    <source>
        <dbReference type="Proteomes" id="UP000033057"/>
    </source>
</evidence>
<protein>
    <submittedName>
        <fullName evidence="7">DUF84 family protein</fullName>
    </submittedName>
</protein>
<dbReference type="Pfam" id="PF01931">
    <property type="entry name" value="NTPase_I-T"/>
    <property type="match status" value="1"/>
</dbReference>
<dbReference type="EMBL" id="CP011055">
    <property type="protein sequence ID" value="AYN75602.1"/>
    <property type="molecule type" value="Genomic_DNA"/>
</dbReference>
<proteinExistence type="predicted"/>
<reference evidence="2" key="3">
    <citation type="submission" date="2018-10" db="EMBL/GenBank/DDBJ databases">
        <authorList>
            <person name="McCarthy S."/>
            <person name="Gradnigo J."/>
            <person name="Johnson T."/>
            <person name="Payne S."/>
            <person name="Lipzen A."/>
            <person name="Schackwitz W."/>
            <person name="Martin J."/>
            <person name="Moriyama E."/>
            <person name="Blum P."/>
        </authorList>
    </citation>
    <scope>NUCLEOTIDE SEQUENCE</scope>
    <source>
        <strain evidence="2">SARC-B</strain>
        <strain evidence="3">SARC-C</strain>
        <strain evidence="4">SULA</strain>
    </source>
</reference>
<dbReference type="EMBL" id="CP033241">
    <property type="protein sequence ID" value="AZF84013.1"/>
    <property type="molecule type" value="Genomic_DNA"/>
</dbReference>
<evidence type="ECO:0000313" key="23">
    <source>
        <dbReference type="Proteomes" id="UP000594632"/>
    </source>
</evidence>
<dbReference type="Proteomes" id="UP000275843">
    <property type="component" value="Chromosome"/>
</dbReference>
<dbReference type="Proteomes" id="UP000269431">
    <property type="component" value="Chromosome"/>
</dbReference>
<dbReference type="EMBL" id="CP050869">
    <property type="protein sequence ID" value="QPG51329.1"/>
    <property type="molecule type" value="Genomic_DNA"/>
</dbReference>
<accession>A0A3G8DW61</accession>
<evidence type="ECO:0000313" key="4">
    <source>
        <dbReference type="EMBL" id="AYP18599.1"/>
    </source>
</evidence>
<dbReference type="EMBL" id="CP033236">
    <property type="protein sequence ID" value="AZF70978.1"/>
    <property type="molecule type" value="Genomic_DNA"/>
</dbReference>
<name>A0A3G8DW61_SACSO</name>